<dbReference type="AlphaFoldDB" id="A0A9Q9F1V0"/>
<dbReference type="GO" id="GO:0046522">
    <property type="term" value="F:S-methyl-5-thioribose kinase activity"/>
    <property type="evidence" value="ECO:0007669"/>
    <property type="project" value="UniProtKB-EC"/>
</dbReference>
<evidence type="ECO:0000256" key="6">
    <source>
        <dbReference type="ARBA" id="ARBA00022777"/>
    </source>
</evidence>
<dbReference type="KEGG" id="mequ:KFV11_01845"/>
<dbReference type="SUPFAM" id="SSF56112">
    <property type="entry name" value="Protein kinase-like (PK-like)"/>
    <property type="match status" value="1"/>
</dbReference>
<dbReference type="PANTHER" id="PTHR34273:SF2">
    <property type="entry name" value="METHYLTHIORIBOSE KINASE"/>
    <property type="match status" value="1"/>
</dbReference>
<dbReference type="InterPro" id="IPR009212">
    <property type="entry name" value="Methylthioribose_kinase"/>
</dbReference>
<dbReference type="Proteomes" id="UP000295735">
    <property type="component" value="Unassembled WGS sequence"/>
</dbReference>
<dbReference type="EMBL" id="SCWC02000008">
    <property type="protein sequence ID" value="KAA1037626.1"/>
    <property type="molecule type" value="Genomic_DNA"/>
</dbReference>
<evidence type="ECO:0000259" key="8">
    <source>
        <dbReference type="Pfam" id="PF01636"/>
    </source>
</evidence>
<evidence type="ECO:0000313" key="10">
    <source>
        <dbReference type="EMBL" id="UTH14140.1"/>
    </source>
</evidence>
<name>A0A9Q9F1V0_9STAP</name>
<dbReference type="OrthoDB" id="9777791at2"/>
<dbReference type="GO" id="GO:0005524">
    <property type="term" value="F:ATP binding"/>
    <property type="evidence" value="ECO:0007669"/>
    <property type="project" value="UniProtKB-KW"/>
</dbReference>
<evidence type="ECO:0000256" key="4">
    <source>
        <dbReference type="ARBA" id="ARBA00022679"/>
    </source>
</evidence>
<dbReference type="EC" id="2.7.1.100" evidence="3"/>
<dbReference type="InterPro" id="IPR011009">
    <property type="entry name" value="Kinase-like_dom_sf"/>
</dbReference>
<dbReference type="NCBIfam" id="TIGR01767">
    <property type="entry name" value="MTRK"/>
    <property type="match status" value="1"/>
</dbReference>
<dbReference type="PANTHER" id="PTHR34273">
    <property type="entry name" value="METHYLTHIORIBOSE KINASE"/>
    <property type="match status" value="1"/>
</dbReference>
<comment type="similarity">
    <text evidence="1">Belongs to the methylthioribose kinase family.</text>
</comment>
<reference evidence="10" key="2">
    <citation type="submission" date="2021-04" db="EMBL/GenBank/DDBJ databases">
        <title>Complete Genome Sequences of Macrococcus spp. from dog and cattle.</title>
        <authorList>
            <person name="Schwendener S."/>
            <person name="Perreten V."/>
        </authorList>
    </citation>
    <scope>NUCLEOTIDE SEQUENCE</scope>
    <source>
        <strain evidence="10">Epi0143-OL</strain>
    </source>
</reference>
<accession>A0A9Q9F1V0</accession>
<dbReference type="Proteomes" id="UP001057381">
    <property type="component" value="Chromosome"/>
</dbReference>
<dbReference type="GO" id="GO:0009086">
    <property type="term" value="P:methionine biosynthetic process"/>
    <property type="evidence" value="ECO:0007669"/>
    <property type="project" value="InterPro"/>
</dbReference>
<evidence type="ECO:0000256" key="3">
    <source>
        <dbReference type="ARBA" id="ARBA00012128"/>
    </source>
</evidence>
<evidence type="ECO:0000313" key="11">
    <source>
        <dbReference type="Proteomes" id="UP000295735"/>
    </source>
</evidence>
<keyword evidence="6 10" id="KW-0418">Kinase</keyword>
<keyword evidence="11" id="KW-1185">Reference proteome</keyword>
<organism evidence="10 12">
    <name type="scientific">Macrococcus equipercicus</name>
    <dbReference type="NCBI Taxonomy" id="69967"/>
    <lineage>
        <taxon>Bacteria</taxon>
        <taxon>Bacillati</taxon>
        <taxon>Bacillota</taxon>
        <taxon>Bacilli</taxon>
        <taxon>Bacillales</taxon>
        <taxon>Staphylococcaceae</taxon>
        <taxon>Macrococcus</taxon>
    </lineage>
</organism>
<dbReference type="Gene3D" id="3.90.1200.10">
    <property type="match status" value="1"/>
</dbReference>
<keyword evidence="5" id="KW-0547">Nucleotide-binding</keyword>
<evidence type="ECO:0000256" key="5">
    <source>
        <dbReference type="ARBA" id="ARBA00022741"/>
    </source>
</evidence>
<keyword evidence="7" id="KW-0067">ATP-binding</keyword>
<dbReference type="RefSeq" id="WP_149459686.1">
    <property type="nucleotide sequence ID" value="NZ_CP073809.1"/>
</dbReference>
<keyword evidence="4 10" id="KW-0808">Transferase</keyword>
<dbReference type="InterPro" id="IPR002575">
    <property type="entry name" value="Aminoglycoside_PTrfase"/>
</dbReference>
<evidence type="ECO:0000256" key="1">
    <source>
        <dbReference type="ARBA" id="ARBA00010165"/>
    </source>
</evidence>
<evidence type="ECO:0000313" key="9">
    <source>
        <dbReference type="EMBL" id="KAA1037626.1"/>
    </source>
</evidence>
<evidence type="ECO:0000313" key="12">
    <source>
        <dbReference type="Proteomes" id="UP001057381"/>
    </source>
</evidence>
<sequence length="400" mass="45497">MSQFEEYFLMDEEAVKAYVRHKTEFFGSDELIATEIGDGNLNYVFRVEDSKGQSVIVKHSGRTARISDEFVLSTDRTIREGKLLEVHGSFVPDLTPTVYLVDETMKCVIMEDLADHKILRSALNTGDSFPNLGEDLGRYLAETLINTSDFVLHPKEKKALQQEMINPELCEISEDLVYTEPFYDNNHRNEVSETLAPFVQSLLYDDEELKVAVAQAKLKFMNKAEALIHGDLHTGSVFVNRDSTKVIDPEFGFFGPAGYDVGNVIAHLFFAYAHAEAQHDLTQAHYIETVINEVQAYFKSRALKLLKDKTRDVSLKQEKVFASYIREIERDAHVIAGLEIIRRIVGLAKVSDITSLSADVRLQKEVQLLKFAKFLVQYPEEARVYPSLFSIYNDYEVQVA</sequence>
<reference evidence="9 11" key="1">
    <citation type="submission" date="2019-09" db="EMBL/GenBank/DDBJ databases">
        <authorList>
            <person name="Mazhar S."/>
            <person name="Altermann E."/>
            <person name="Hill C."/>
            <person name="Mcauliffe O."/>
        </authorList>
    </citation>
    <scope>NUCLEOTIDE SEQUENCE [LARGE SCALE GENOMIC DNA]</scope>
    <source>
        <strain evidence="9 11">ATCC 51831</strain>
    </source>
</reference>
<dbReference type="Gene3D" id="3.30.200.20">
    <property type="entry name" value="Phosphorylase Kinase, domain 1"/>
    <property type="match status" value="1"/>
</dbReference>
<gene>
    <name evidence="10" type="primary">mtnK</name>
    <name evidence="9" type="ORF">ERX35_009625</name>
    <name evidence="10" type="ORF">KFV11_01845</name>
</gene>
<evidence type="ECO:0000256" key="7">
    <source>
        <dbReference type="ARBA" id="ARBA00022840"/>
    </source>
</evidence>
<dbReference type="PIRSF" id="PIRSF031134">
    <property type="entry name" value="MTRK"/>
    <property type="match status" value="1"/>
</dbReference>
<proteinExistence type="inferred from homology"/>
<feature type="domain" description="Aminoglycoside phosphotransferase" evidence="8">
    <location>
        <begin position="34"/>
        <end position="272"/>
    </location>
</feature>
<comment type="subunit">
    <text evidence="2">Homodimer.</text>
</comment>
<dbReference type="Pfam" id="PF01636">
    <property type="entry name" value="APH"/>
    <property type="match status" value="1"/>
</dbReference>
<protein>
    <recommendedName>
        <fullName evidence="3">S-methyl-5-thioribose kinase</fullName>
        <ecNumber evidence="3">2.7.1.100</ecNumber>
    </recommendedName>
</protein>
<dbReference type="EMBL" id="CP073809">
    <property type="protein sequence ID" value="UTH14140.1"/>
    <property type="molecule type" value="Genomic_DNA"/>
</dbReference>
<evidence type="ECO:0000256" key="2">
    <source>
        <dbReference type="ARBA" id="ARBA00011738"/>
    </source>
</evidence>